<accession>A0A0N1HBG6</accession>
<dbReference type="GeneID" id="28731235"/>
<dbReference type="EMBL" id="LFJN01000011">
    <property type="protein sequence ID" value="KPI40675.1"/>
    <property type="molecule type" value="Genomic_DNA"/>
</dbReference>
<feature type="signal peptide" evidence="1">
    <location>
        <begin position="1"/>
        <end position="19"/>
    </location>
</feature>
<proteinExistence type="predicted"/>
<dbReference type="RefSeq" id="XP_018000638.1">
    <property type="nucleotide sequence ID" value="XM_018139355.1"/>
</dbReference>
<dbReference type="Proteomes" id="UP000038010">
    <property type="component" value="Unassembled WGS sequence"/>
</dbReference>
<feature type="chain" id="PRO_5005873165" evidence="1">
    <location>
        <begin position="20"/>
        <end position="190"/>
    </location>
</feature>
<evidence type="ECO:0000313" key="2">
    <source>
        <dbReference type="EMBL" id="KPI40675.1"/>
    </source>
</evidence>
<protein>
    <submittedName>
        <fullName evidence="2">Uncharacterized protein</fullName>
    </submittedName>
</protein>
<keyword evidence="3" id="KW-1185">Reference proteome</keyword>
<keyword evidence="1" id="KW-0732">Signal</keyword>
<comment type="caution">
    <text evidence="2">The sequence shown here is derived from an EMBL/GenBank/DDBJ whole genome shotgun (WGS) entry which is preliminary data.</text>
</comment>
<organism evidence="2 3">
    <name type="scientific">Cyphellophora attinorum</name>
    <dbReference type="NCBI Taxonomy" id="1664694"/>
    <lineage>
        <taxon>Eukaryota</taxon>
        <taxon>Fungi</taxon>
        <taxon>Dikarya</taxon>
        <taxon>Ascomycota</taxon>
        <taxon>Pezizomycotina</taxon>
        <taxon>Eurotiomycetes</taxon>
        <taxon>Chaetothyriomycetidae</taxon>
        <taxon>Chaetothyriales</taxon>
        <taxon>Cyphellophoraceae</taxon>
        <taxon>Cyphellophora</taxon>
    </lineage>
</organism>
<gene>
    <name evidence="2" type="ORF">AB675_10573</name>
</gene>
<reference evidence="2 3" key="1">
    <citation type="submission" date="2015-06" db="EMBL/GenBank/DDBJ databases">
        <title>Draft genome of the ant-associated black yeast Phialophora attae CBS 131958.</title>
        <authorList>
            <person name="Moreno L.F."/>
            <person name="Stielow B.J."/>
            <person name="de Hoog S."/>
            <person name="Vicente V.A."/>
            <person name="Weiss V.A."/>
            <person name="de Vries M."/>
            <person name="Cruz L.M."/>
            <person name="Souza E.M."/>
        </authorList>
    </citation>
    <scope>NUCLEOTIDE SEQUENCE [LARGE SCALE GENOMIC DNA]</scope>
    <source>
        <strain evidence="2 3">CBS 131958</strain>
    </source>
</reference>
<evidence type="ECO:0000256" key="1">
    <source>
        <dbReference type="SAM" id="SignalP"/>
    </source>
</evidence>
<evidence type="ECO:0000313" key="3">
    <source>
        <dbReference type="Proteomes" id="UP000038010"/>
    </source>
</evidence>
<name>A0A0N1HBG6_9EURO</name>
<dbReference type="AlphaFoldDB" id="A0A0N1HBG6"/>
<dbReference type="VEuPathDB" id="FungiDB:AB675_10573"/>
<sequence length="190" mass="20743">MRSWRHTLMLLTLAMSTGADEGDSPVTVTCPSWGLLGIACCIDPELDTDKYPQYVYDVTASFIKSGVAAFSQGPSCAYSTLTGTTDTFNSAIEDVLFTTCSSQASPEDCQQYATCVGCAWATMVYSFYGDDWNERQGILRHNIHDWSVDLQLGYDFVPGDFCKKIGSDASTLYQGGSADFLTQCIPTSNF</sequence>